<feature type="region of interest" description="Disordered" evidence="1">
    <location>
        <begin position="61"/>
        <end position="85"/>
    </location>
</feature>
<evidence type="ECO:0000259" key="2">
    <source>
        <dbReference type="Pfam" id="PF02120"/>
    </source>
</evidence>
<keyword evidence="4" id="KW-1185">Reference proteome</keyword>
<organism evidence="3 4">
    <name type="scientific">Desulfofundulus thermobenzoicus</name>
    <dbReference type="NCBI Taxonomy" id="29376"/>
    <lineage>
        <taxon>Bacteria</taxon>
        <taxon>Bacillati</taxon>
        <taxon>Bacillota</taxon>
        <taxon>Clostridia</taxon>
        <taxon>Eubacteriales</taxon>
        <taxon>Peptococcaceae</taxon>
        <taxon>Desulfofundulus</taxon>
    </lineage>
</organism>
<reference evidence="3 4" key="1">
    <citation type="submission" date="2019-10" db="EMBL/GenBank/DDBJ databases">
        <title>Comparative genomics of sulfur disproportionating microorganisms.</title>
        <authorList>
            <person name="Ward L.M."/>
            <person name="Bertran E."/>
            <person name="Johnston D."/>
        </authorList>
    </citation>
    <scope>NUCLEOTIDE SEQUENCE [LARGE SCALE GENOMIC DNA]</scope>
    <source>
        <strain evidence="3 4">DSM 14055</strain>
    </source>
</reference>
<dbReference type="AlphaFoldDB" id="A0A6N7IN85"/>
<dbReference type="OrthoDB" id="1787532at2"/>
<dbReference type="InterPro" id="IPR021136">
    <property type="entry name" value="Flagellar_hook_control-like_C"/>
</dbReference>
<protein>
    <recommendedName>
        <fullName evidence="2">Flagellar hook-length control protein-like C-terminal domain-containing protein</fullName>
    </recommendedName>
</protein>
<dbReference type="PANTHER" id="PTHR37533:SF2">
    <property type="entry name" value="FLAGELLAR HOOK-LENGTH CONTROL PROTEIN"/>
    <property type="match status" value="1"/>
</dbReference>
<dbReference type="Proteomes" id="UP000441717">
    <property type="component" value="Unassembled WGS sequence"/>
</dbReference>
<dbReference type="InterPro" id="IPR052563">
    <property type="entry name" value="FliK"/>
</dbReference>
<evidence type="ECO:0000313" key="3">
    <source>
        <dbReference type="EMBL" id="MQL51430.1"/>
    </source>
</evidence>
<feature type="region of interest" description="Disordered" evidence="1">
    <location>
        <begin position="255"/>
        <end position="286"/>
    </location>
</feature>
<feature type="compositionally biased region" description="Low complexity" evidence="1">
    <location>
        <begin position="273"/>
        <end position="286"/>
    </location>
</feature>
<proteinExistence type="predicted"/>
<dbReference type="EMBL" id="WHYR01000007">
    <property type="protein sequence ID" value="MQL51430.1"/>
    <property type="molecule type" value="Genomic_DNA"/>
</dbReference>
<evidence type="ECO:0000313" key="4">
    <source>
        <dbReference type="Proteomes" id="UP000441717"/>
    </source>
</evidence>
<gene>
    <name evidence="3" type="ORF">GFC01_03960</name>
</gene>
<accession>A0A6N7IN85</accession>
<comment type="caution">
    <text evidence="3">The sequence shown here is derived from an EMBL/GenBank/DDBJ whole genome shotgun (WGS) entry which is preliminary data.</text>
</comment>
<evidence type="ECO:0000256" key="1">
    <source>
        <dbReference type="SAM" id="MobiDB-lite"/>
    </source>
</evidence>
<dbReference type="CDD" id="cd17470">
    <property type="entry name" value="T3SS_Flik_C"/>
    <property type="match status" value="1"/>
</dbReference>
<name>A0A6N7IN85_9FIRM</name>
<feature type="domain" description="Flagellar hook-length control protein-like C-terminal" evidence="2">
    <location>
        <begin position="482"/>
        <end position="563"/>
    </location>
</feature>
<dbReference type="RefSeq" id="WP_152945358.1">
    <property type="nucleotide sequence ID" value="NZ_WHYR01000007.1"/>
</dbReference>
<sequence>MEINLLTPSGGIPPSRTGTGSAAPAAEDTFLSFLAKLLGAAGSGGNNDSFPAAVSDAGVDGITPAADSSPGTGGSSPDMSPFAGASSLSPLFPQLPYLHADGGAVTGEEAGGDPPAGINAGKEQWAAVDPAGWTALLAAITALTGIPAGDIQLFLTGQSGGNDAGSVAGTGIPAGLPAGTARQAAELLYALLFNGQGNPAGVSIPRAAKLNGLFPAGVPENAPGTAMQAGPGLPGLQDPDLQQLRALLQLIQPETNGRGSAGPLLPTGSGQLPAGEPAVPAAAPVSAPGGSGGITAAVLNQAGDLSPEQGIAANATGGGTAAVLDRLRTLLLQALTGVRQDGSGGPPRPEDGAALKTAVPLHTAGSPAQGGTGLREATAALSTGPENVPVPEAAGGLFARQALQDAFPALTGRNQASTAPAATAGQPGHLLAEPGAVQPANHPPVPAGAGIAPPFNQTGPANQQGSVPVAQLPVQVAEVLQRAVARHSQGRTYLWFKLDPPELGHVAVRLIYLQGDVIARFQVSNAPAREAIESALPQLRDTLAGQNLHLQNASVSVGYEGGQPPGGYYRQEGSGNGQYGGYHYIIPQEEAAPAGEAGGQPAQRGINYFV</sequence>
<dbReference type="PANTHER" id="PTHR37533">
    <property type="entry name" value="FLAGELLAR HOOK-LENGTH CONTROL PROTEIN"/>
    <property type="match status" value="1"/>
</dbReference>
<dbReference type="Pfam" id="PF02120">
    <property type="entry name" value="Flg_hook"/>
    <property type="match status" value="1"/>
</dbReference>
<feature type="region of interest" description="Disordered" evidence="1">
    <location>
        <begin position="1"/>
        <end position="23"/>
    </location>
</feature>
<dbReference type="Gene3D" id="3.30.750.140">
    <property type="match status" value="1"/>
</dbReference>
<dbReference type="InterPro" id="IPR038610">
    <property type="entry name" value="FliK-like_C_sf"/>
</dbReference>